<dbReference type="PANTHER" id="PTHR22883:SF23">
    <property type="entry name" value="PALMITOYLTRANSFERASE ZDHHC6"/>
    <property type="match status" value="1"/>
</dbReference>
<evidence type="ECO:0000256" key="6">
    <source>
        <dbReference type="ARBA" id="ARBA00023139"/>
    </source>
</evidence>
<dbReference type="Pfam" id="PF01529">
    <property type="entry name" value="DHHC"/>
    <property type="match status" value="1"/>
</dbReference>
<evidence type="ECO:0000256" key="5">
    <source>
        <dbReference type="ARBA" id="ARBA00023136"/>
    </source>
</evidence>
<keyword evidence="4 11" id="KW-1133">Transmembrane helix</keyword>
<comment type="catalytic activity">
    <reaction evidence="10 11">
        <text>L-cysteinyl-[protein] + hexadecanoyl-CoA = S-hexadecanoyl-L-cysteinyl-[protein] + CoA</text>
        <dbReference type="Rhea" id="RHEA:36683"/>
        <dbReference type="Rhea" id="RHEA-COMP:10131"/>
        <dbReference type="Rhea" id="RHEA-COMP:11032"/>
        <dbReference type="ChEBI" id="CHEBI:29950"/>
        <dbReference type="ChEBI" id="CHEBI:57287"/>
        <dbReference type="ChEBI" id="CHEBI:57379"/>
        <dbReference type="ChEBI" id="CHEBI:74151"/>
        <dbReference type="EC" id="2.3.1.225"/>
    </reaction>
</comment>
<proteinExistence type="inferred from homology"/>
<dbReference type="EMBL" id="JAKWBI020000135">
    <property type="protein sequence ID" value="KAJ2901854.1"/>
    <property type="molecule type" value="Genomic_DNA"/>
</dbReference>
<feature type="signal peptide" evidence="13">
    <location>
        <begin position="1"/>
        <end position="16"/>
    </location>
</feature>
<keyword evidence="6" id="KW-0564">Palmitate</keyword>
<organism evidence="15 16">
    <name type="scientific">Zalerion maritima</name>
    <dbReference type="NCBI Taxonomy" id="339359"/>
    <lineage>
        <taxon>Eukaryota</taxon>
        <taxon>Fungi</taxon>
        <taxon>Dikarya</taxon>
        <taxon>Ascomycota</taxon>
        <taxon>Pezizomycotina</taxon>
        <taxon>Sordariomycetes</taxon>
        <taxon>Lulworthiomycetidae</taxon>
        <taxon>Lulworthiales</taxon>
        <taxon>Lulworthiaceae</taxon>
        <taxon>Zalerion</taxon>
    </lineage>
</organism>
<evidence type="ECO:0000313" key="16">
    <source>
        <dbReference type="Proteomes" id="UP001201980"/>
    </source>
</evidence>
<feature type="chain" id="PRO_5042016106" description="Palmitoyltransferase" evidence="13">
    <location>
        <begin position="17"/>
        <end position="356"/>
    </location>
</feature>
<evidence type="ECO:0000256" key="3">
    <source>
        <dbReference type="ARBA" id="ARBA00022692"/>
    </source>
</evidence>
<keyword evidence="2 11" id="KW-0808">Transferase</keyword>
<evidence type="ECO:0000259" key="14">
    <source>
        <dbReference type="Pfam" id="PF01529"/>
    </source>
</evidence>
<evidence type="ECO:0000256" key="2">
    <source>
        <dbReference type="ARBA" id="ARBA00022679"/>
    </source>
</evidence>
<feature type="domain" description="Palmitoyltransferase DHHC" evidence="14">
    <location>
        <begin position="84"/>
        <end position="204"/>
    </location>
</feature>
<evidence type="ECO:0000256" key="1">
    <source>
        <dbReference type="ARBA" id="ARBA00004141"/>
    </source>
</evidence>
<keyword evidence="8 11" id="KW-0012">Acyltransferase</keyword>
<dbReference type="EC" id="2.3.1.225" evidence="11"/>
<sequence length="356" mass="39903">MLAVLATYLRLFLVVTFDAGLVPLGEEAIQRRNAARRESQGRRPKPPDLESNRYNVGRDGPLSRPPGLETFYSKDVFVCESDGRPRWCSDCVGFKPDRAHHSSEMDRCVYKMDHFCPWVGGMVAENSFKFFFQFNVYTSLYCAVVLGSAAYGLQTQLSSPDATMDPAIVVSIALSGFFGLFTFMMSMTTLRYIFQNLSTVDALNVRAKVYQLAVRVDRDIDTDNKFGTVTYPLDAGQPTRPAPVGGQIAVAGDEQAQVSRDSMATRTFAILRTEAGENPWDLGWKDNWLSIMGSSIFDWVFPVRRSPCTNHESTEGFYPTGRVVGDLRRRYGIKAATNERDEIELRNMRLGNGQAE</sequence>
<keyword evidence="16" id="KW-1185">Reference proteome</keyword>
<reference evidence="15" key="1">
    <citation type="submission" date="2022-07" db="EMBL/GenBank/DDBJ databases">
        <title>Draft genome sequence of Zalerion maritima ATCC 34329, a (micro)plastics degrading marine fungus.</title>
        <authorList>
            <person name="Paco A."/>
            <person name="Goncalves M.F.M."/>
            <person name="Rocha-Santos T.A.P."/>
            <person name="Alves A."/>
        </authorList>
    </citation>
    <scope>NUCLEOTIDE SEQUENCE</scope>
    <source>
        <strain evidence="15">ATCC 34329</strain>
    </source>
</reference>
<dbReference type="GO" id="GO:0006612">
    <property type="term" value="P:protein targeting to membrane"/>
    <property type="evidence" value="ECO:0007669"/>
    <property type="project" value="TreeGrafter"/>
</dbReference>
<evidence type="ECO:0000256" key="10">
    <source>
        <dbReference type="ARBA" id="ARBA00048048"/>
    </source>
</evidence>
<feature type="transmembrane region" description="Helical" evidence="11">
    <location>
        <begin position="134"/>
        <end position="154"/>
    </location>
</feature>
<evidence type="ECO:0000256" key="12">
    <source>
        <dbReference type="SAM" id="MobiDB-lite"/>
    </source>
</evidence>
<dbReference type="GO" id="GO:0016020">
    <property type="term" value="C:membrane"/>
    <property type="evidence" value="ECO:0007669"/>
    <property type="project" value="UniProtKB-SubCell"/>
</dbReference>
<evidence type="ECO:0000256" key="8">
    <source>
        <dbReference type="ARBA" id="ARBA00023315"/>
    </source>
</evidence>
<comment type="similarity">
    <text evidence="9">Belongs to the DHHC palmitoyltransferase family. PFA5 subfamily.</text>
</comment>
<feature type="transmembrane region" description="Helical" evidence="11">
    <location>
        <begin position="166"/>
        <end position="185"/>
    </location>
</feature>
<dbReference type="AlphaFoldDB" id="A0AAD5WS07"/>
<dbReference type="PROSITE" id="PS50216">
    <property type="entry name" value="DHHC"/>
    <property type="match status" value="1"/>
</dbReference>
<comment type="subcellular location">
    <subcellularLocation>
        <location evidence="1">Membrane</location>
        <topology evidence="1">Multi-pass membrane protein</topology>
    </subcellularLocation>
</comment>
<keyword evidence="7" id="KW-0449">Lipoprotein</keyword>
<dbReference type="GO" id="GO:0005783">
    <property type="term" value="C:endoplasmic reticulum"/>
    <property type="evidence" value="ECO:0007669"/>
    <property type="project" value="TreeGrafter"/>
</dbReference>
<dbReference type="GO" id="GO:0019706">
    <property type="term" value="F:protein-cysteine S-palmitoyltransferase activity"/>
    <property type="evidence" value="ECO:0007669"/>
    <property type="project" value="UniProtKB-EC"/>
</dbReference>
<keyword evidence="13" id="KW-0732">Signal</keyword>
<protein>
    <recommendedName>
        <fullName evidence="11">Palmitoyltransferase</fullName>
        <ecNumber evidence="11">2.3.1.225</ecNumber>
    </recommendedName>
</protein>
<name>A0AAD5WS07_9PEZI</name>
<keyword evidence="3 11" id="KW-0812">Transmembrane</keyword>
<dbReference type="GO" id="GO:0005794">
    <property type="term" value="C:Golgi apparatus"/>
    <property type="evidence" value="ECO:0007669"/>
    <property type="project" value="TreeGrafter"/>
</dbReference>
<gene>
    <name evidence="15" type="ORF">MKZ38_001333</name>
</gene>
<accession>A0AAD5WS07</accession>
<dbReference type="InterPro" id="IPR001594">
    <property type="entry name" value="Palmitoyltrfase_DHHC"/>
</dbReference>
<evidence type="ECO:0000256" key="9">
    <source>
        <dbReference type="ARBA" id="ARBA00038298"/>
    </source>
</evidence>
<dbReference type="Proteomes" id="UP001201980">
    <property type="component" value="Unassembled WGS sequence"/>
</dbReference>
<dbReference type="InterPro" id="IPR039859">
    <property type="entry name" value="PFA4/ZDH16/20/ERF2-like"/>
</dbReference>
<evidence type="ECO:0000256" key="4">
    <source>
        <dbReference type="ARBA" id="ARBA00022989"/>
    </source>
</evidence>
<feature type="compositionally biased region" description="Basic and acidic residues" evidence="12">
    <location>
        <begin position="35"/>
        <end position="51"/>
    </location>
</feature>
<evidence type="ECO:0000313" key="15">
    <source>
        <dbReference type="EMBL" id="KAJ2901854.1"/>
    </source>
</evidence>
<keyword evidence="5 11" id="KW-0472">Membrane</keyword>
<evidence type="ECO:0000256" key="7">
    <source>
        <dbReference type="ARBA" id="ARBA00023288"/>
    </source>
</evidence>
<evidence type="ECO:0000256" key="13">
    <source>
        <dbReference type="SAM" id="SignalP"/>
    </source>
</evidence>
<evidence type="ECO:0000256" key="11">
    <source>
        <dbReference type="RuleBase" id="RU079119"/>
    </source>
</evidence>
<dbReference type="PANTHER" id="PTHR22883">
    <property type="entry name" value="ZINC FINGER DHHC DOMAIN CONTAINING PROTEIN"/>
    <property type="match status" value="1"/>
</dbReference>
<comment type="caution">
    <text evidence="15">The sequence shown here is derived from an EMBL/GenBank/DDBJ whole genome shotgun (WGS) entry which is preliminary data.</text>
</comment>
<feature type="region of interest" description="Disordered" evidence="12">
    <location>
        <begin position="32"/>
        <end position="66"/>
    </location>
</feature>
<comment type="domain">
    <text evidence="11">The DHHC domain is required for palmitoyltransferase activity.</text>
</comment>